<evidence type="ECO:0000313" key="2">
    <source>
        <dbReference type="Proteomes" id="UP001056120"/>
    </source>
</evidence>
<comment type="caution">
    <text evidence="1">The sequence shown here is derived from an EMBL/GenBank/DDBJ whole genome shotgun (WGS) entry which is preliminary data.</text>
</comment>
<keyword evidence="2" id="KW-1185">Reference proteome</keyword>
<proteinExistence type="predicted"/>
<dbReference type="Proteomes" id="UP001056120">
    <property type="component" value="Linkage Group LG08"/>
</dbReference>
<name>A0ACB9IM16_9ASTR</name>
<gene>
    <name evidence="1" type="ORF">L1987_24467</name>
</gene>
<accession>A0ACB9IM16</accession>
<organism evidence="1 2">
    <name type="scientific">Smallanthus sonchifolius</name>
    <dbReference type="NCBI Taxonomy" id="185202"/>
    <lineage>
        <taxon>Eukaryota</taxon>
        <taxon>Viridiplantae</taxon>
        <taxon>Streptophyta</taxon>
        <taxon>Embryophyta</taxon>
        <taxon>Tracheophyta</taxon>
        <taxon>Spermatophyta</taxon>
        <taxon>Magnoliopsida</taxon>
        <taxon>eudicotyledons</taxon>
        <taxon>Gunneridae</taxon>
        <taxon>Pentapetalae</taxon>
        <taxon>asterids</taxon>
        <taxon>campanulids</taxon>
        <taxon>Asterales</taxon>
        <taxon>Asteraceae</taxon>
        <taxon>Asteroideae</taxon>
        <taxon>Heliantheae alliance</taxon>
        <taxon>Millerieae</taxon>
        <taxon>Smallanthus</taxon>
    </lineage>
</organism>
<reference evidence="1 2" key="2">
    <citation type="journal article" date="2022" name="Mol. Ecol. Resour.">
        <title>The genomes of chicory, endive, great burdock and yacon provide insights into Asteraceae paleo-polyploidization history and plant inulin production.</title>
        <authorList>
            <person name="Fan W."/>
            <person name="Wang S."/>
            <person name="Wang H."/>
            <person name="Wang A."/>
            <person name="Jiang F."/>
            <person name="Liu H."/>
            <person name="Zhao H."/>
            <person name="Xu D."/>
            <person name="Zhang Y."/>
        </authorList>
    </citation>
    <scope>NUCLEOTIDE SEQUENCE [LARGE SCALE GENOMIC DNA]</scope>
    <source>
        <strain evidence="2">cv. Yunnan</strain>
        <tissue evidence="1">Leaves</tissue>
    </source>
</reference>
<sequence length="197" mass="21515">MQICLPDPPTALAETLQNGSSKTPMPRLDSLILETIANRKESRGSSFAAIAEYIEEKHSAPPNFEKLLKAELNSLTDSEKLIKVNHRYRIAPSSNLDLKKNQSPLHLEVNQESCPMSTIKILTKAEIDAELEKMRSMTPQQAAAMAVKAVAEAEAAILEAERAAREAETAEADAKLAKVFAAAAAMRALKQTTLCTW</sequence>
<evidence type="ECO:0000313" key="1">
    <source>
        <dbReference type="EMBL" id="KAI3808516.1"/>
    </source>
</evidence>
<reference evidence="2" key="1">
    <citation type="journal article" date="2022" name="Mol. Ecol. Resour.">
        <title>The genomes of chicory, endive, great burdock and yacon provide insights into Asteraceae palaeo-polyploidization history and plant inulin production.</title>
        <authorList>
            <person name="Fan W."/>
            <person name="Wang S."/>
            <person name="Wang H."/>
            <person name="Wang A."/>
            <person name="Jiang F."/>
            <person name="Liu H."/>
            <person name="Zhao H."/>
            <person name="Xu D."/>
            <person name="Zhang Y."/>
        </authorList>
    </citation>
    <scope>NUCLEOTIDE SEQUENCE [LARGE SCALE GENOMIC DNA]</scope>
    <source>
        <strain evidence="2">cv. Yunnan</strain>
    </source>
</reference>
<protein>
    <submittedName>
        <fullName evidence="1">Uncharacterized protein</fullName>
    </submittedName>
</protein>
<dbReference type="EMBL" id="CM042025">
    <property type="protein sequence ID" value="KAI3808516.1"/>
    <property type="molecule type" value="Genomic_DNA"/>
</dbReference>